<evidence type="ECO:0000256" key="4">
    <source>
        <dbReference type="ARBA" id="ARBA00022679"/>
    </source>
</evidence>
<evidence type="ECO:0000256" key="1">
    <source>
        <dbReference type="ARBA" id="ARBA00022475"/>
    </source>
</evidence>
<dbReference type="Proteomes" id="UP001227964">
    <property type="component" value="Unassembled WGS sequence"/>
</dbReference>
<proteinExistence type="predicted"/>
<dbReference type="Pfam" id="PF07429">
    <property type="entry name" value="Glyco_transf_56"/>
    <property type="match status" value="1"/>
</dbReference>
<name>A0ABT7ICW1_9GAMM</name>
<dbReference type="EMBL" id="JASSVS010000006">
    <property type="protein sequence ID" value="MDL0431991.1"/>
    <property type="molecule type" value="Genomic_DNA"/>
</dbReference>
<dbReference type="InterPro" id="IPR009993">
    <property type="entry name" value="WecF"/>
</dbReference>
<organism evidence="6 7">
    <name type="scientific">Marinobacter azerbaijanicus</name>
    <dbReference type="NCBI Taxonomy" id="3050455"/>
    <lineage>
        <taxon>Bacteria</taxon>
        <taxon>Pseudomonadati</taxon>
        <taxon>Pseudomonadota</taxon>
        <taxon>Gammaproteobacteria</taxon>
        <taxon>Pseudomonadales</taxon>
        <taxon>Marinobacteraceae</taxon>
        <taxon>Marinobacter</taxon>
    </lineage>
</organism>
<keyword evidence="7" id="KW-1185">Reference proteome</keyword>
<evidence type="ECO:0000256" key="2">
    <source>
        <dbReference type="ARBA" id="ARBA00022519"/>
    </source>
</evidence>
<comment type="caution">
    <text evidence="6">The sequence shown here is derived from an EMBL/GenBank/DDBJ whole genome shotgun (WGS) entry which is preliminary data.</text>
</comment>
<keyword evidence="4 6" id="KW-0808">Transferase</keyword>
<keyword evidence="5" id="KW-0472">Membrane</keyword>
<dbReference type="EC" id="2.4.1.325" evidence="6"/>
<keyword evidence="1" id="KW-1003">Cell membrane</keyword>
<accession>A0ABT7ICW1</accession>
<gene>
    <name evidence="6" type="ORF">QPM17_12670</name>
</gene>
<keyword evidence="2" id="KW-0997">Cell inner membrane</keyword>
<sequence>MILHVGHLDKFIPPFVRFIEDNFEAKRHQFWLKIADERFNLDACSRIEIVGQTRNFWRRVLIYGKLLWKLHQAEKVILHSLLNNNLVVVISFFPWLLPKCYWVIWGGDLYEYQDRRVGLNRNLRELFRRFFIRRVGHLVSYIKGDVELARQWYGAKGTHHECIMYLSNVIDPKMTWETSPNPDHDGLNILLGNSADPSNNHIEALERLLPFKDQNIKIFAPLSYGDQNHAKKVVTQGKEWFGNKFVPMTDFMPFEQYLEFLETLDIAIFNHRRQQAMGNTITLLGMGKTVFIRSDVSHWRFLNGLGIKLNDVESIELCRIAPDEAEGNARVVRSYFSKATLIKQLTDIFEG</sequence>
<evidence type="ECO:0000256" key="3">
    <source>
        <dbReference type="ARBA" id="ARBA00022676"/>
    </source>
</evidence>
<evidence type="ECO:0000313" key="7">
    <source>
        <dbReference type="Proteomes" id="UP001227964"/>
    </source>
</evidence>
<protein>
    <submittedName>
        <fullName evidence="6">TDP-N-acetylfucosamine:lipid II N-acetylfucosaminyltransferase</fullName>
        <ecNumber evidence="6">2.4.1.325</ecNumber>
    </submittedName>
</protein>
<evidence type="ECO:0000313" key="6">
    <source>
        <dbReference type="EMBL" id="MDL0431991.1"/>
    </source>
</evidence>
<dbReference type="RefSeq" id="WP_285391140.1">
    <property type="nucleotide sequence ID" value="NZ_JASSVS010000006.1"/>
</dbReference>
<reference evidence="6 7" key="1">
    <citation type="submission" date="2023-06" db="EMBL/GenBank/DDBJ databases">
        <title>Marinobacter azerbaijanicus a moderately halophilic, isolated from Urmia Lake in Azerbaijan region of Iran.</title>
        <authorList>
            <person name="Sanchez-Porro C."/>
            <person name="Aghdam E.M."/>
            <person name="Saheb S.M."/>
            <person name="Tarhriz V."/>
            <person name="Kazemi E."/>
            <person name="Ammozegar M.A."/>
            <person name="Ventosa A."/>
            <person name="Hejazi M.S."/>
        </authorList>
    </citation>
    <scope>NUCLEOTIDE SEQUENCE [LARGE SCALE GENOMIC DNA]</scope>
    <source>
        <strain evidence="6 7">TBZ242</strain>
    </source>
</reference>
<evidence type="ECO:0000256" key="5">
    <source>
        <dbReference type="ARBA" id="ARBA00023136"/>
    </source>
</evidence>
<keyword evidence="3 6" id="KW-0328">Glycosyltransferase</keyword>
<dbReference type="GO" id="GO:0102031">
    <property type="term" value="F:4-acetamido-4,6-dideoxy-D-galactose transferase activity"/>
    <property type="evidence" value="ECO:0007669"/>
    <property type="project" value="UniProtKB-EC"/>
</dbReference>